<keyword evidence="3" id="KW-1185">Reference proteome</keyword>
<protein>
    <submittedName>
        <fullName evidence="2">Uncharacterized protein</fullName>
    </submittedName>
</protein>
<feature type="region of interest" description="Disordered" evidence="1">
    <location>
        <begin position="132"/>
        <end position="178"/>
    </location>
</feature>
<dbReference type="EMBL" id="QJTF01000003">
    <property type="protein sequence ID" value="PYE89642.1"/>
    <property type="molecule type" value="Genomic_DNA"/>
</dbReference>
<evidence type="ECO:0000256" key="1">
    <source>
        <dbReference type="SAM" id="MobiDB-lite"/>
    </source>
</evidence>
<dbReference type="Proteomes" id="UP000247454">
    <property type="component" value="Unassembled WGS sequence"/>
</dbReference>
<proteinExistence type="predicted"/>
<evidence type="ECO:0000313" key="3">
    <source>
        <dbReference type="Proteomes" id="UP000247454"/>
    </source>
</evidence>
<dbReference type="OrthoDB" id="8372074at2"/>
<comment type="caution">
    <text evidence="2">The sequence shown here is derived from an EMBL/GenBank/DDBJ whole genome shotgun (WGS) entry which is preliminary data.</text>
</comment>
<dbReference type="AlphaFoldDB" id="A0A318T4B3"/>
<dbReference type="RefSeq" id="WP_146226066.1">
    <property type="nucleotide sequence ID" value="NZ_QJTF01000003.1"/>
</dbReference>
<organism evidence="2 3">
    <name type="scientific">Phyllobacterium leguminum</name>
    <dbReference type="NCBI Taxonomy" id="314237"/>
    <lineage>
        <taxon>Bacteria</taxon>
        <taxon>Pseudomonadati</taxon>
        <taxon>Pseudomonadota</taxon>
        <taxon>Alphaproteobacteria</taxon>
        <taxon>Hyphomicrobiales</taxon>
        <taxon>Phyllobacteriaceae</taxon>
        <taxon>Phyllobacterium</taxon>
    </lineage>
</organism>
<accession>A0A318T4B3</accession>
<gene>
    <name evidence="2" type="ORF">C7477_103150</name>
</gene>
<evidence type="ECO:0000313" key="2">
    <source>
        <dbReference type="EMBL" id="PYE89642.1"/>
    </source>
</evidence>
<name>A0A318T4B3_9HYPH</name>
<sequence length="263" mass="28393">MSKGEAPALRMRVENMRLVPATSYDQERLASYRNGSELRVVVTQKKNDALLRKYFAILGRVVADCNTPWKTKDQASEALKLALGVVELSKTVNNNFMQYPRSLAELDEPEFTEFFEQAMALLQNMTGVDPLTLGAEAGDVGEDQPTPTATDLPAKSEDGDNPGEVANDAAPSSATLSDGDKKSLAYLIKQLVASVGPDPQVVIATSQGVAAEYPHMSDFAKEKARTIVKQFMSVCEGKNELSDALEYVCGVAGIDPKDVEGAE</sequence>
<reference evidence="2 3" key="1">
    <citation type="submission" date="2018-06" db="EMBL/GenBank/DDBJ databases">
        <title>Genomic Encyclopedia of Type Strains, Phase III (KMG-III): the genomes of soil and plant-associated and newly described type strains.</title>
        <authorList>
            <person name="Whitman W."/>
        </authorList>
    </citation>
    <scope>NUCLEOTIDE SEQUENCE [LARGE SCALE GENOMIC DNA]</scope>
    <source>
        <strain evidence="2 3">ORS 1419</strain>
    </source>
</reference>